<dbReference type="Gene3D" id="2.70.98.70">
    <property type="match status" value="1"/>
</dbReference>
<comment type="subcellular location">
    <subcellularLocation>
        <location evidence="1">Periplasm</location>
    </subcellularLocation>
</comment>
<organism evidence="8 9">
    <name type="scientific">Micromonospora gifhornensis</name>
    <dbReference type="NCBI Taxonomy" id="84594"/>
    <lineage>
        <taxon>Bacteria</taxon>
        <taxon>Bacillati</taxon>
        <taxon>Actinomycetota</taxon>
        <taxon>Actinomycetes</taxon>
        <taxon>Micromonosporales</taxon>
        <taxon>Micromonosporaceae</taxon>
        <taxon>Micromonospora</taxon>
    </lineage>
</organism>
<dbReference type="RefSeq" id="WP_204291427.1">
    <property type="nucleotide sequence ID" value="NZ_BAAAGZ010000010.1"/>
</dbReference>
<dbReference type="PANTHER" id="PTHR39210:SF1">
    <property type="entry name" value="HEPARIN-SULFATE LYASE"/>
    <property type="match status" value="1"/>
</dbReference>
<evidence type="ECO:0000259" key="7">
    <source>
        <dbReference type="Pfam" id="PF16889"/>
    </source>
</evidence>
<evidence type="ECO:0000313" key="9">
    <source>
        <dbReference type="Proteomes" id="UP000647860"/>
    </source>
</evidence>
<keyword evidence="2" id="KW-0732">Signal</keyword>
<comment type="caution">
    <text evidence="8">The sequence shown here is derived from an EMBL/GenBank/DDBJ whole genome shotgun (WGS) entry which is preliminary data.</text>
</comment>
<evidence type="ECO:0008006" key="10">
    <source>
        <dbReference type="Google" id="ProtNLM"/>
    </source>
</evidence>
<keyword evidence="4" id="KW-0456">Lyase</keyword>
<dbReference type="InterPro" id="IPR031680">
    <property type="entry name" value="Hepar_II_III_N"/>
</dbReference>
<dbReference type="Proteomes" id="UP000647860">
    <property type="component" value="Unassembled WGS sequence"/>
</dbReference>
<dbReference type="Pfam" id="PF16889">
    <property type="entry name" value="Hepar_II_III_N"/>
    <property type="match status" value="1"/>
</dbReference>
<reference evidence="8 9" key="1">
    <citation type="submission" date="2021-01" db="EMBL/GenBank/DDBJ databases">
        <title>Whole genome shotgun sequence of Verrucosispora gifhornensis NBRC 16317.</title>
        <authorList>
            <person name="Komaki H."/>
            <person name="Tamura T."/>
        </authorList>
    </citation>
    <scope>NUCLEOTIDE SEQUENCE [LARGE SCALE GENOMIC DNA]</scope>
    <source>
        <strain evidence="8 9">NBRC 16317</strain>
    </source>
</reference>
<evidence type="ECO:0000256" key="2">
    <source>
        <dbReference type="ARBA" id="ARBA00022729"/>
    </source>
</evidence>
<feature type="domain" description="Heparin-sulfate lyase N-terminal" evidence="7">
    <location>
        <begin position="111"/>
        <end position="295"/>
    </location>
</feature>
<feature type="region of interest" description="Disordered" evidence="5">
    <location>
        <begin position="387"/>
        <end position="413"/>
    </location>
</feature>
<evidence type="ECO:0000259" key="6">
    <source>
        <dbReference type="Pfam" id="PF07940"/>
    </source>
</evidence>
<dbReference type="InterPro" id="IPR012480">
    <property type="entry name" value="Hepar_II_III_C"/>
</dbReference>
<name>A0ABQ4IEI1_9ACTN</name>
<accession>A0ABQ4IEI1</accession>
<sequence>MRKSVPRTIVADLRTLGRAAPLRAAYELSKRSGFHQVLFRGAPPQHHRATVVPLTTSVPTGPEARQRCLDDARRVRQEGLRVFGQRAATGVTADWSTDPLTGRSWPAHEPWWRIDIRSEARLSDVKYSWEAGRHRDLVVLARAARLDPDGPWCDELTGLLRSWHEQCPPEQGVHWHSSLELALRAISWSQVLALVGERLPVEVVTATERLLLASARHLMIELPYTVSSMRNNHMLGDALGLILLARMFPTARHATRWARTGERMFAAQWRRHLAPDGRMIEDSLSYHRFVLEMLIVRVLLGNAPAQLRRDLHSASLHLARLGVFDGDLPQYGDWDEGRVLASSGDPLDVAGSVALGLVLSGEQVPAQWYAEYDELAWYAPTAPEVTAPTTSTRAADRPGTSAAADHGGRSAVGRPGAVVSGGIGYVSRGPWQVWFKVAGGPSHGHADLTSVWVKHDGRWLIADPGTGTYNGPLDVRNGLRTSAAHPVRRPDGQDQLVPHRAFRWLHTASGHLGAPLVLADRTILFGWHDAYARGPRPVRVGRAVVVADAYVAIVEFADEPAAGRRWSLTVPLHPDVTVEGNTLVSGGTKVDLFGLPGHTLVRGRSTPFAGWHSHTYGSWEPATWITVEDRADTTVWGLGAVPGTPQAHALDGLGFAVTWQPTSASLAVTDLLSGEVQHREVPT</sequence>
<protein>
    <recommendedName>
        <fullName evidence="10">Heparinase II/III-like protein</fullName>
    </recommendedName>
</protein>
<evidence type="ECO:0000256" key="4">
    <source>
        <dbReference type="ARBA" id="ARBA00023239"/>
    </source>
</evidence>
<dbReference type="PANTHER" id="PTHR39210">
    <property type="entry name" value="HEPARIN-SULFATE LYASE"/>
    <property type="match status" value="1"/>
</dbReference>
<dbReference type="EMBL" id="BOPA01000020">
    <property type="protein sequence ID" value="GIJ16320.1"/>
    <property type="molecule type" value="Genomic_DNA"/>
</dbReference>
<feature type="domain" description="Heparinase II/III-like C-terminal" evidence="6">
    <location>
        <begin position="421"/>
        <end position="581"/>
    </location>
</feature>
<evidence type="ECO:0000313" key="8">
    <source>
        <dbReference type="EMBL" id="GIJ16320.1"/>
    </source>
</evidence>
<dbReference type="InterPro" id="IPR008929">
    <property type="entry name" value="Chondroitin_lyas"/>
</dbReference>
<evidence type="ECO:0000256" key="5">
    <source>
        <dbReference type="SAM" id="MobiDB-lite"/>
    </source>
</evidence>
<dbReference type="Gene3D" id="1.50.10.100">
    <property type="entry name" value="Chondroitin AC/alginate lyase"/>
    <property type="match status" value="1"/>
</dbReference>
<evidence type="ECO:0000256" key="3">
    <source>
        <dbReference type="ARBA" id="ARBA00022764"/>
    </source>
</evidence>
<dbReference type="Pfam" id="PF07940">
    <property type="entry name" value="Hepar_II_III_C"/>
    <property type="match status" value="1"/>
</dbReference>
<evidence type="ECO:0000256" key="1">
    <source>
        <dbReference type="ARBA" id="ARBA00004418"/>
    </source>
</evidence>
<dbReference type="SUPFAM" id="SSF48230">
    <property type="entry name" value="Chondroitin AC/alginate lyase"/>
    <property type="match status" value="1"/>
</dbReference>
<keyword evidence="3" id="KW-0574">Periplasm</keyword>
<gene>
    <name evidence="8" type="ORF">Vgi01_30040</name>
</gene>
<proteinExistence type="predicted"/>
<keyword evidence="9" id="KW-1185">Reference proteome</keyword>